<keyword evidence="3" id="KW-1185">Reference proteome</keyword>
<feature type="region of interest" description="Disordered" evidence="1">
    <location>
        <begin position="278"/>
        <end position="305"/>
    </location>
</feature>
<reference evidence="3" key="1">
    <citation type="journal article" date="2023" name="Mol. Phylogenet. Evol.">
        <title>Genome-scale phylogeny and comparative genomics of the fungal order Sordariales.</title>
        <authorList>
            <person name="Hensen N."/>
            <person name="Bonometti L."/>
            <person name="Westerberg I."/>
            <person name="Brannstrom I.O."/>
            <person name="Guillou S."/>
            <person name="Cros-Aarteil S."/>
            <person name="Calhoun S."/>
            <person name="Haridas S."/>
            <person name="Kuo A."/>
            <person name="Mondo S."/>
            <person name="Pangilinan J."/>
            <person name="Riley R."/>
            <person name="LaButti K."/>
            <person name="Andreopoulos B."/>
            <person name="Lipzen A."/>
            <person name="Chen C."/>
            <person name="Yan M."/>
            <person name="Daum C."/>
            <person name="Ng V."/>
            <person name="Clum A."/>
            <person name="Steindorff A."/>
            <person name="Ohm R.A."/>
            <person name="Martin F."/>
            <person name="Silar P."/>
            <person name="Natvig D.O."/>
            <person name="Lalanne C."/>
            <person name="Gautier V."/>
            <person name="Ament-Velasquez S.L."/>
            <person name="Kruys A."/>
            <person name="Hutchinson M.I."/>
            <person name="Powell A.J."/>
            <person name="Barry K."/>
            <person name="Miller A.N."/>
            <person name="Grigoriev I.V."/>
            <person name="Debuchy R."/>
            <person name="Gladieux P."/>
            <person name="Hiltunen Thoren M."/>
            <person name="Johannesson H."/>
        </authorList>
    </citation>
    <scope>NUCLEOTIDE SEQUENCE [LARGE SCALE GENOMIC DNA]</scope>
    <source>
        <strain evidence="3">CBS 340.73</strain>
    </source>
</reference>
<dbReference type="AlphaFoldDB" id="A0AAN6N6P6"/>
<name>A0AAN6N6P6_9PEZI</name>
<accession>A0AAN6N6P6</accession>
<sequence>MVNSKYECQLCHRRPRSKNPTRPESRDEIIEFAKRWKTKRCQSPYSLLSEQLTEADAVGMTNFYFSVMRRLVRIYSRWAQPTHRSLDYNKAVHDFYFDIYLYGVSRSEEIRMLRALYRFQLSCNLFGATHEWSRDREMPHWDDRDIRELFFDNFEPWEVEEWMCIYFFLEHGYIRTFGMPYPRDKLMYPWAGARQPFEEHHPYPYNCINTWRRWSYIEPRLRGLVTRGLELFYYARIWDGRRRIQHDCFVDMGNEVHLGPSKIVPSIGHLPIHPALEPSERSLKQERRDPLPFQGDKESRQAGDDSQYPPFAWTVLWGGTYSNMYGWTWMPHRLHRWGYVMWDADRIRQRGAQDALRQQWETAWQGRDPRDLPLNWVPEHLRV</sequence>
<gene>
    <name evidence="2" type="ORF">QBC46DRAFT_435200</name>
</gene>
<evidence type="ECO:0000313" key="2">
    <source>
        <dbReference type="EMBL" id="KAK3940186.1"/>
    </source>
</evidence>
<dbReference type="EMBL" id="MU853799">
    <property type="protein sequence ID" value="KAK3940186.1"/>
    <property type="molecule type" value="Genomic_DNA"/>
</dbReference>
<dbReference type="Proteomes" id="UP001303473">
    <property type="component" value="Unassembled WGS sequence"/>
</dbReference>
<protein>
    <submittedName>
        <fullName evidence="2">Uncharacterized protein</fullName>
    </submittedName>
</protein>
<organism evidence="2 3">
    <name type="scientific">Diplogelasinospora grovesii</name>
    <dbReference type="NCBI Taxonomy" id="303347"/>
    <lineage>
        <taxon>Eukaryota</taxon>
        <taxon>Fungi</taxon>
        <taxon>Dikarya</taxon>
        <taxon>Ascomycota</taxon>
        <taxon>Pezizomycotina</taxon>
        <taxon>Sordariomycetes</taxon>
        <taxon>Sordariomycetidae</taxon>
        <taxon>Sordariales</taxon>
        <taxon>Diplogelasinosporaceae</taxon>
        <taxon>Diplogelasinospora</taxon>
    </lineage>
</organism>
<comment type="caution">
    <text evidence="2">The sequence shown here is derived from an EMBL/GenBank/DDBJ whole genome shotgun (WGS) entry which is preliminary data.</text>
</comment>
<proteinExistence type="predicted"/>
<evidence type="ECO:0000256" key="1">
    <source>
        <dbReference type="SAM" id="MobiDB-lite"/>
    </source>
</evidence>
<evidence type="ECO:0000313" key="3">
    <source>
        <dbReference type="Proteomes" id="UP001303473"/>
    </source>
</evidence>
<feature type="compositionally biased region" description="Basic and acidic residues" evidence="1">
    <location>
        <begin position="278"/>
        <end position="303"/>
    </location>
</feature>